<reference evidence="2 3" key="1">
    <citation type="submission" date="2009-12" db="EMBL/GenBank/DDBJ databases">
        <title>The draft genome of Batrachochytrium dendrobatidis.</title>
        <authorList>
            <consortium name="US DOE Joint Genome Institute (JGI-PGF)"/>
            <person name="Kuo A."/>
            <person name="Salamov A."/>
            <person name="Schmutz J."/>
            <person name="Lucas S."/>
            <person name="Pitluck S."/>
            <person name="Rosenblum E."/>
            <person name="Stajich J."/>
            <person name="Eisen M."/>
            <person name="Grigoriev I.V."/>
        </authorList>
    </citation>
    <scope>NUCLEOTIDE SEQUENCE [LARGE SCALE GENOMIC DNA]</scope>
    <source>
        <strain evidence="3">JAM81 / FGSC 10211</strain>
    </source>
</reference>
<evidence type="ECO:0000313" key="2">
    <source>
        <dbReference type="EMBL" id="EGF75890.1"/>
    </source>
</evidence>
<feature type="transmembrane region" description="Helical" evidence="1">
    <location>
        <begin position="121"/>
        <end position="142"/>
    </location>
</feature>
<sequence length="257" mass="30246">MIKFCKGILVKIYFKGNMKFSLILILTIWHEFLLCYQKTYLLLTIINQTIRLIIGGDDLELFFEIFFAAIILFSIYRFVLILAKMKLKIVLPTSNDELAVIRKFPQKIVNAPTFSKQKGGIITYALILVYVITMFVLGQYFLEFYWTLYLLLMLPMLQFSNLLNMFAITDEGVICGARFIAWGKIKSFEFVLIEVNHRFYGHSLEVNNQHELEIKTRFETLRCIITSEEMKEKLRTILYEHNVPELEITEEGFREEG</sequence>
<organism evidence="2 3">
    <name type="scientific">Batrachochytrium dendrobatidis (strain JAM81 / FGSC 10211)</name>
    <name type="common">Frog chytrid fungus</name>
    <dbReference type="NCBI Taxonomy" id="684364"/>
    <lineage>
        <taxon>Eukaryota</taxon>
        <taxon>Fungi</taxon>
        <taxon>Fungi incertae sedis</taxon>
        <taxon>Chytridiomycota</taxon>
        <taxon>Chytridiomycota incertae sedis</taxon>
        <taxon>Chytridiomycetes</taxon>
        <taxon>Rhizophydiales</taxon>
        <taxon>Rhizophydiales incertae sedis</taxon>
        <taxon>Batrachochytrium</taxon>
    </lineage>
</organism>
<dbReference type="AlphaFoldDB" id="F4PFV5"/>
<feature type="transmembrane region" description="Helical" evidence="1">
    <location>
        <begin position="148"/>
        <end position="168"/>
    </location>
</feature>
<evidence type="ECO:0008006" key="4">
    <source>
        <dbReference type="Google" id="ProtNLM"/>
    </source>
</evidence>
<feature type="transmembrane region" description="Helical" evidence="1">
    <location>
        <begin position="61"/>
        <end position="83"/>
    </location>
</feature>
<dbReference type="InParanoid" id="F4PFV5"/>
<keyword evidence="1" id="KW-0472">Membrane</keyword>
<keyword evidence="1" id="KW-1133">Transmembrane helix</keyword>
<keyword evidence="1" id="KW-0812">Transmembrane</keyword>
<dbReference type="EMBL" id="GL882968">
    <property type="protein sequence ID" value="EGF75890.1"/>
    <property type="molecule type" value="Genomic_DNA"/>
</dbReference>
<evidence type="ECO:0000313" key="3">
    <source>
        <dbReference type="Proteomes" id="UP000007241"/>
    </source>
</evidence>
<gene>
    <name evidence="2" type="ORF">BATDEDRAFT_93249</name>
</gene>
<accession>F4PFV5</accession>
<keyword evidence="3" id="KW-1185">Reference proteome</keyword>
<protein>
    <recommendedName>
        <fullName evidence="4">DUF5673 domain-containing protein</fullName>
    </recommendedName>
</protein>
<dbReference type="HOGENOM" id="CLU_094641_0_0_1"/>
<name>F4PFV5_BATDJ</name>
<proteinExistence type="predicted"/>
<feature type="transmembrane region" description="Helical" evidence="1">
    <location>
        <begin position="20"/>
        <end position="41"/>
    </location>
</feature>
<dbReference type="Proteomes" id="UP000007241">
    <property type="component" value="Unassembled WGS sequence"/>
</dbReference>
<evidence type="ECO:0000256" key="1">
    <source>
        <dbReference type="SAM" id="Phobius"/>
    </source>
</evidence>